<dbReference type="PROSITE" id="PS00716">
    <property type="entry name" value="SIGMA70_2"/>
    <property type="match status" value="1"/>
</dbReference>
<dbReference type="NCBIfam" id="TIGR02937">
    <property type="entry name" value="sigma70-ECF"/>
    <property type="match status" value="1"/>
</dbReference>
<evidence type="ECO:0000256" key="6">
    <source>
        <dbReference type="PIRNR" id="PIRNR000767"/>
    </source>
</evidence>
<dbReference type="PANTHER" id="PTHR30603:SF57">
    <property type="entry name" value="RNA POLYMERASE SIGMA FACTOR SIGB"/>
    <property type="match status" value="1"/>
</dbReference>
<name>A0A2P2LPH1_RHIMU</name>
<accession>A0A2P2LPH1</accession>
<dbReference type="SUPFAM" id="SSF88946">
    <property type="entry name" value="Sigma2 domain of RNA polymerase sigma factors"/>
    <property type="match status" value="1"/>
</dbReference>
<dbReference type="Pfam" id="PF04542">
    <property type="entry name" value="Sigma70_r2"/>
    <property type="match status" value="1"/>
</dbReference>
<dbReference type="GO" id="GO:0009507">
    <property type="term" value="C:chloroplast"/>
    <property type="evidence" value="ECO:0007669"/>
    <property type="project" value="UniProtKB-SubCell"/>
</dbReference>
<dbReference type="InterPro" id="IPR014284">
    <property type="entry name" value="RNA_pol_sigma-70_dom"/>
</dbReference>
<organism evidence="9">
    <name type="scientific">Rhizophora mucronata</name>
    <name type="common">Asiatic mangrove</name>
    <dbReference type="NCBI Taxonomy" id="61149"/>
    <lineage>
        <taxon>Eukaryota</taxon>
        <taxon>Viridiplantae</taxon>
        <taxon>Streptophyta</taxon>
        <taxon>Embryophyta</taxon>
        <taxon>Tracheophyta</taxon>
        <taxon>Spermatophyta</taxon>
        <taxon>Magnoliopsida</taxon>
        <taxon>eudicotyledons</taxon>
        <taxon>Gunneridae</taxon>
        <taxon>Pentapetalae</taxon>
        <taxon>rosids</taxon>
        <taxon>fabids</taxon>
        <taxon>Malpighiales</taxon>
        <taxon>Rhizophoraceae</taxon>
        <taxon>Rhizophora</taxon>
    </lineage>
</organism>
<evidence type="ECO:0000259" key="8">
    <source>
        <dbReference type="PROSITE" id="PS00716"/>
    </source>
</evidence>
<feature type="region of interest" description="Disordered" evidence="7">
    <location>
        <begin position="232"/>
        <end position="263"/>
    </location>
</feature>
<feature type="domain" description="RNA polymerase sigma-70" evidence="8">
    <location>
        <begin position="540"/>
        <end position="566"/>
    </location>
</feature>
<dbReference type="FunFam" id="1.10.601.10:FF:000007">
    <property type="entry name" value="RNA polymerase sigma factor sigB"/>
    <property type="match status" value="1"/>
</dbReference>
<evidence type="ECO:0000256" key="2">
    <source>
        <dbReference type="ARBA" id="ARBA00023015"/>
    </source>
</evidence>
<keyword evidence="4 6" id="KW-0238">DNA-binding</keyword>
<keyword evidence="3 6" id="KW-0731">Sigma factor</keyword>
<comment type="function">
    <text evidence="6">Sigma factors are initiation factors that promote the attachment of plastid-encoded RNA polymerase (PEP) to specific initiation sites and are then released.</text>
</comment>
<dbReference type="GO" id="GO:0071482">
    <property type="term" value="P:cellular response to light stimulus"/>
    <property type="evidence" value="ECO:0007669"/>
    <property type="project" value="UniProtKB-ARBA"/>
</dbReference>
<dbReference type="AlphaFoldDB" id="A0A2P2LPH1"/>
<evidence type="ECO:0000256" key="1">
    <source>
        <dbReference type="ARBA" id="ARBA00007788"/>
    </source>
</evidence>
<dbReference type="Gene3D" id="1.10.10.10">
    <property type="entry name" value="Winged helix-like DNA-binding domain superfamily/Winged helix DNA-binding domain"/>
    <property type="match status" value="2"/>
</dbReference>
<dbReference type="CDD" id="cd06171">
    <property type="entry name" value="Sigma70_r4"/>
    <property type="match status" value="1"/>
</dbReference>
<dbReference type="InterPro" id="IPR007624">
    <property type="entry name" value="RNA_pol_sigma70_r3"/>
</dbReference>
<dbReference type="InterPro" id="IPR036388">
    <property type="entry name" value="WH-like_DNA-bd_sf"/>
</dbReference>
<proteinExistence type="inferred from homology"/>
<dbReference type="EMBL" id="GGEC01039387">
    <property type="protein sequence ID" value="MBX19871.1"/>
    <property type="molecule type" value="Transcribed_RNA"/>
</dbReference>
<protein>
    <recommendedName>
        <fullName evidence="6">RNA polymerase sigma factor</fullName>
    </recommendedName>
</protein>
<evidence type="ECO:0000256" key="7">
    <source>
        <dbReference type="SAM" id="MobiDB-lite"/>
    </source>
</evidence>
<dbReference type="SUPFAM" id="SSF88659">
    <property type="entry name" value="Sigma3 and sigma4 domains of RNA polymerase sigma factors"/>
    <property type="match status" value="2"/>
</dbReference>
<evidence type="ECO:0000256" key="3">
    <source>
        <dbReference type="ARBA" id="ARBA00023082"/>
    </source>
</evidence>
<keyword evidence="5 6" id="KW-0804">Transcription</keyword>
<dbReference type="PANTHER" id="PTHR30603">
    <property type="entry name" value="RNA POLYMERASE SIGMA FACTOR RPO"/>
    <property type="match status" value="1"/>
</dbReference>
<comment type="similarity">
    <text evidence="1 6">Belongs to the sigma-70 factor family.</text>
</comment>
<dbReference type="PRINTS" id="PR00046">
    <property type="entry name" value="SIGMA70FCT"/>
</dbReference>
<dbReference type="InterPro" id="IPR016262">
    <property type="entry name" value="RNA_pol_sigma_SigB/C/D/F"/>
</dbReference>
<dbReference type="InterPro" id="IPR007630">
    <property type="entry name" value="RNA_pol_sigma70_r4"/>
</dbReference>
<evidence type="ECO:0000313" key="9">
    <source>
        <dbReference type="EMBL" id="MBX19871.1"/>
    </source>
</evidence>
<dbReference type="InterPro" id="IPR013324">
    <property type="entry name" value="RNA_pol_sigma_r3/r4-like"/>
</dbReference>
<dbReference type="InterPro" id="IPR050239">
    <property type="entry name" value="Sigma-70_RNA_pol_init_factors"/>
</dbReference>
<dbReference type="GO" id="GO:0003677">
    <property type="term" value="F:DNA binding"/>
    <property type="evidence" value="ECO:0007669"/>
    <property type="project" value="UniProtKB-KW"/>
</dbReference>
<reference evidence="9" key="1">
    <citation type="submission" date="2018-02" db="EMBL/GenBank/DDBJ databases">
        <title>Rhizophora mucronata_Transcriptome.</title>
        <authorList>
            <person name="Meera S.P."/>
            <person name="Sreeshan A."/>
            <person name="Augustine A."/>
        </authorList>
    </citation>
    <scope>NUCLEOTIDE SEQUENCE</scope>
    <source>
        <tissue evidence="9">Leaf</tissue>
    </source>
</reference>
<dbReference type="GO" id="GO:0006352">
    <property type="term" value="P:DNA-templated transcription initiation"/>
    <property type="evidence" value="ECO:0007669"/>
    <property type="project" value="UniProtKB-UniRule"/>
</dbReference>
<dbReference type="InterPro" id="IPR007627">
    <property type="entry name" value="RNA_pol_sigma70_r2"/>
</dbReference>
<keyword evidence="6" id="KW-0150">Chloroplast</keyword>
<dbReference type="Pfam" id="PF04545">
    <property type="entry name" value="Sigma70_r4"/>
    <property type="match status" value="1"/>
</dbReference>
<sequence>MSCLLSEFKWHPDTFSIHFRTNHHHGQLPKNRELVFFRPQCVLSTSPATTSMTTTTAKPVLDLEKLRLPSLEPYSDSGARSRPWTYIGSIGPPKEATCRTSIVTETFITSDEAIIAAAAAEAVTLAKAAVKFAKDAVLLANNCHSMQTESKLAIPFMADAFSSRWSQLTEKEQASIIGDSVANEPGIREECSLQDPIKECKYLEPTQEELTLLEQQLSEAIAVKSRRQIERKARRERAAEKSAASPVSVRPGSTSKKKRGSLRDVDYSDPLHYLRGTTSTSRLLTATEELELSKGIQDLLKLERLQDELAGRCGGQPTFAQWAAAAGVDQKTLRKHINYGSFCKDKMIKCNIRLVISIAKNYQRAGMNLQDLVQEGCRGLVKGAEKFDASKGFKFSTYAHWWIKQAVRRSLSDQSRTIRLPFHMVEATYRVREARKQLYSENGRHPDDEEVAEATGLSMKRLNTVLLTPKAPRSLDQKIGFNMDLKPSEVIADPDAETAEDLLMKQFMKQDLAKVLDSLSPRENQVVRMRFGLEDGRMKTLQEIGESMGVSRERIRQIESSAFRKLKNKKRTKQLKQYLVP</sequence>
<dbReference type="Pfam" id="PF04539">
    <property type="entry name" value="Sigma70_r3"/>
    <property type="match status" value="1"/>
</dbReference>
<evidence type="ECO:0000256" key="4">
    <source>
        <dbReference type="ARBA" id="ARBA00023125"/>
    </source>
</evidence>
<dbReference type="Gene3D" id="1.10.601.10">
    <property type="entry name" value="RNA Polymerase Primary Sigma Factor"/>
    <property type="match status" value="1"/>
</dbReference>
<dbReference type="InterPro" id="IPR013325">
    <property type="entry name" value="RNA_pol_sigma_r2"/>
</dbReference>
<dbReference type="PIRSF" id="PIRSF000767">
    <property type="entry name" value="RNA_pol_sigma_SigB/C/D"/>
    <property type="match status" value="1"/>
</dbReference>
<evidence type="ECO:0000256" key="5">
    <source>
        <dbReference type="ARBA" id="ARBA00023163"/>
    </source>
</evidence>
<keyword evidence="2 6" id="KW-0805">Transcription regulation</keyword>
<keyword evidence="6" id="KW-0934">Plastid</keyword>
<dbReference type="GO" id="GO:0016987">
    <property type="term" value="F:sigma factor activity"/>
    <property type="evidence" value="ECO:0007669"/>
    <property type="project" value="UniProtKB-UniRule"/>
</dbReference>
<comment type="subcellular location">
    <subcellularLocation>
        <location evidence="6">Plastid</location>
        <location evidence="6">Chloroplast</location>
    </subcellularLocation>
</comment>
<dbReference type="InterPro" id="IPR000943">
    <property type="entry name" value="RNA_pol_sigma70"/>
</dbReference>